<dbReference type="Gene3D" id="3.30.40.10">
    <property type="entry name" value="Zinc/RING finger domain, C3HC4 (zinc finger)"/>
    <property type="match status" value="1"/>
</dbReference>
<dbReference type="InterPro" id="IPR017907">
    <property type="entry name" value="Znf_RING_CS"/>
</dbReference>
<evidence type="ECO:0000256" key="3">
    <source>
        <dbReference type="ARBA" id="ARBA00022723"/>
    </source>
</evidence>
<keyword evidence="5" id="KW-0862">Zinc</keyword>
<evidence type="ECO:0000256" key="2">
    <source>
        <dbReference type="ARBA" id="ARBA00022490"/>
    </source>
</evidence>
<keyword evidence="3" id="KW-0479">Metal-binding</keyword>
<dbReference type="EMBL" id="JAQQAF010000006">
    <property type="protein sequence ID" value="KAJ8475690.1"/>
    <property type="molecule type" value="Genomic_DNA"/>
</dbReference>
<dbReference type="CDD" id="cd16536">
    <property type="entry name" value="RING-HC_RNF10"/>
    <property type="match status" value="1"/>
</dbReference>
<evidence type="ECO:0000313" key="11">
    <source>
        <dbReference type="Proteomes" id="UP001222027"/>
    </source>
</evidence>
<keyword evidence="2" id="KW-0963">Cytoplasm</keyword>
<evidence type="ECO:0000256" key="7">
    <source>
        <dbReference type="SAM" id="Coils"/>
    </source>
</evidence>
<evidence type="ECO:0000256" key="8">
    <source>
        <dbReference type="SAM" id="MobiDB-lite"/>
    </source>
</evidence>
<dbReference type="PROSITE" id="PS50089">
    <property type="entry name" value="ZF_RING_2"/>
    <property type="match status" value="1"/>
</dbReference>
<feature type="compositionally biased region" description="Basic and acidic residues" evidence="8">
    <location>
        <begin position="478"/>
        <end position="491"/>
    </location>
</feature>
<feature type="region of interest" description="Disordered" evidence="8">
    <location>
        <begin position="99"/>
        <end position="139"/>
    </location>
</feature>
<keyword evidence="4 6" id="KW-0863">Zinc-finger</keyword>
<dbReference type="InterPro" id="IPR001841">
    <property type="entry name" value="Znf_RING"/>
</dbReference>
<accession>A0AAV8QKU5</accession>
<sequence>MSIYPTDAQSSAISHPARSSPDPRLHHGSPLDPRLPLDARAESLPSGGLPPAGSAPASTSGPHVLAPADTSESAVPAGGNSYNSARKVIGSRVSGTKKVSFCKKSGTASECQLRREEAASQFRSNQSGPSQGNERPPANAKFVHSENFATRPSGLQGNVGQSATRRNNVINANHLLNFYYDPISRSEPRIPPRRQKKIKPYNKDLFLQANYKFVVLDRGGCEIKSMDPDKMLHWEDVICVRYSTPLVVQCPICLDTPLCPQITSCGHIYCFPCILQYMLMGEENHKGECWKKCPLCFTVISTKDLYTVLIENVKQFGVGDHAHFTLLTRPKVSVFPVLKRNQVESSTPCATDGLCDSFSKFVLTSDVELSVREAKSDLYDWLHKADSGLVDDLEKLPYVCAALEQLEERMKAWMEQQTDSTIPLRDHVTPAVNSKTSLNSKNRNSHALNLTSDLGNAESYAYESGIGMLENSNKVPLSHKEDESFQREEMTSQRNSHSCSGGTERDSYTFYQATDGQHLILHPLNMKCLLHHYGSYDLLPPSINGEILELETVTQSEAMRRRYRYLSHFSLTTTFQLCEIDLRDLLPSSSLAPFLDEMKKRKKQRRRLARKEKDERERAEAASVQLNLISSARRQLTHKDVVFSSDDFEALGAGIAPSGSPPTGERKLFSDVTRLGFAAAHDSPSLRAEESADVSSDVAEASYVSAPRSMTTSSFATILSSACDVESSEQQTSALGKKGKKPNRVLLSTASGRRY</sequence>
<dbReference type="GO" id="GO:0045944">
    <property type="term" value="P:positive regulation of transcription by RNA polymerase II"/>
    <property type="evidence" value="ECO:0007669"/>
    <property type="project" value="TreeGrafter"/>
</dbReference>
<evidence type="ECO:0000256" key="5">
    <source>
        <dbReference type="ARBA" id="ARBA00022833"/>
    </source>
</evidence>
<keyword evidence="7" id="KW-0175">Coiled coil</keyword>
<comment type="subcellular location">
    <subcellularLocation>
        <location evidence="1">Cytoplasm</location>
    </subcellularLocation>
</comment>
<reference evidence="10 11" key="1">
    <citation type="submission" date="2022-12" db="EMBL/GenBank/DDBJ databases">
        <title>Chromosome-scale assembly of the Ensete ventricosum genome.</title>
        <authorList>
            <person name="Dussert Y."/>
            <person name="Stocks J."/>
            <person name="Wendawek A."/>
            <person name="Woldeyes F."/>
            <person name="Nichols R.A."/>
            <person name="Borrell J.S."/>
        </authorList>
    </citation>
    <scope>NUCLEOTIDE SEQUENCE [LARGE SCALE GENOMIC DNA]</scope>
    <source>
        <strain evidence="11">cv. Maze</strain>
        <tissue evidence="10">Seeds</tissue>
    </source>
</reference>
<evidence type="ECO:0000256" key="1">
    <source>
        <dbReference type="ARBA" id="ARBA00004496"/>
    </source>
</evidence>
<dbReference type="GO" id="GO:0005737">
    <property type="term" value="C:cytoplasm"/>
    <property type="evidence" value="ECO:0007669"/>
    <property type="project" value="UniProtKB-SubCell"/>
</dbReference>
<feature type="region of interest" description="Disordered" evidence="8">
    <location>
        <begin position="1"/>
        <end position="84"/>
    </location>
</feature>
<feature type="region of interest" description="Disordered" evidence="8">
    <location>
        <begin position="729"/>
        <end position="755"/>
    </location>
</feature>
<feature type="compositionally biased region" description="Polar residues" evidence="8">
    <location>
        <begin position="121"/>
        <end position="133"/>
    </location>
</feature>
<dbReference type="Proteomes" id="UP001222027">
    <property type="component" value="Unassembled WGS sequence"/>
</dbReference>
<dbReference type="GO" id="GO:0008270">
    <property type="term" value="F:zinc ion binding"/>
    <property type="evidence" value="ECO:0007669"/>
    <property type="project" value="UniProtKB-KW"/>
</dbReference>
<dbReference type="InterPro" id="IPR013083">
    <property type="entry name" value="Znf_RING/FYVE/PHD"/>
</dbReference>
<dbReference type="PROSITE" id="PS00518">
    <property type="entry name" value="ZF_RING_1"/>
    <property type="match status" value="1"/>
</dbReference>
<proteinExistence type="predicted"/>
<evidence type="ECO:0000256" key="6">
    <source>
        <dbReference type="PROSITE-ProRule" id="PRU00175"/>
    </source>
</evidence>
<dbReference type="AlphaFoldDB" id="A0AAV8QKU5"/>
<dbReference type="PANTHER" id="PTHR12983">
    <property type="entry name" value="RING FINGER 10 FAMILY MEMBER"/>
    <property type="match status" value="1"/>
</dbReference>
<feature type="region of interest" description="Disordered" evidence="8">
    <location>
        <begin position="477"/>
        <end position="501"/>
    </location>
</feature>
<feature type="compositionally biased region" description="Polar residues" evidence="8">
    <location>
        <begin position="492"/>
        <end position="501"/>
    </location>
</feature>
<feature type="domain" description="RING-type" evidence="9">
    <location>
        <begin position="250"/>
        <end position="296"/>
    </location>
</feature>
<dbReference type="SUPFAM" id="SSF57850">
    <property type="entry name" value="RING/U-box"/>
    <property type="match status" value="1"/>
</dbReference>
<dbReference type="InterPro" id="IPR018957">
    <property type="entry name" value="Znf_C3HC4_RING-type"/>
</dbReference>
<comment type="caution">
    <text evidence="10">The sequence shown here is derived from an EMBL/GenBank/DDBJ whole genome shotgun (WGS) entry which is preliminary data.</text>
</comment>
<dbReference type="PANTHER" id="PTHR12983:SF9">
    <property type="entry name" value="E3 UBIQUITIN-PROTEIN LIGASE RNF10"/>
    <property type="match status" value="1"/>
</dbReference>
<evidence type="ECO:0000313" key="10">
    <source>
        <dbReference type="EMBL" id="KAJ8475690.1"/>
    </source>
</evidence>
<organism evidence="10 11">
    <name type="scientific">Ensete ventricosum</name>
    <name type="common">Abyssinian banana</name>
    <name type="synonym">Musa ensete</name>
    <dbReference type="NCBI Taxonomy" id="4639"/>
    <lineage>
        <taxon>Eukaryota</taxon>
        <taxon>Viridiplantae</taxon>
        <taxon>Streptophyta</taxon>
        <taxon>Embryophyta</taxon>
        <taxon>Tracheophyta</taxon>
        <taxon>Spermatophyta</taxon>
        <taxon>Magnoliopsida</taxon>
        <taxon>Liliopsida</taxon>
        <taxon>Zingiberales</taxon>
        <taxon>Musaceae</taxon>
        <taxon>Ensete</taxon>
    </lineage>
</organism>
<feature type="coiled-coil region" evidence="7">
    <location>
        <begin position="595"/>
        <end position="622"/>
    </location>
</feature>
<dbReference type="Pfam" id="PF00097">
    <property type="entry name" value="zf-C3HC4"/>
    <property type="match status" value="1"/>
</dbReference>
<feature type="compositionally biased region" description="Polar residues" evidence="8">
    <location>
        <begin position="746"/>
        <end position="755"/>
    </location>
</feature>
<evidence type="ECO:0000256" key="4">
    <source>
        <dbReference type="ARBA" id="ARBA00022771"/>
    </source>
</evidence>
<gene>
    <name evidence="10" type="ORF">OPV22_019417</name>
</gene>
<dbReference type="SMART" id="SM00184">
    <property type="entry name" value="RING"/>
    <property type="match status" value="1"/>
</dbReference>
<dbReference type="InterPro" id="IPR039739">
    <property type="entry name" value="MAG2/RNF10"/>
</dbReference>
<protein>
    <recommendedName>
        <fullName evidence="9">RING-type domain-containing protein</fullName>
    </recommendedName>
</protein>
<dbReference type="GO" id="GO:0000976">
    <property type="term" value="F:transcription cis-regulatory region binding"/>
    <property type="evidence" value="ECO:0007669"/>
    <property type="project" value="TreeGrafter"/>
</dbReference>
<evidence type="ECO:0000259" key="9">
    <source>
        <dbReference type="PROSITE" id="PS50089"/>
    </source>
</evidence>
<feature type="compositionally biased region" description="Low complexity" evidence="8">
    <location>
        <begin position="43"/>
        <end position="62"/>
    </location>
</feature>
<keyword evidence="11" id="KW-1185">Reference proteome</keyword>
<name>A0AAV8QKU5_ENSVE</name>